<dbReference type="KEGG" id="ssau:H8M03_00005"/>
<dbReference type="RefSeq" id="WP_187479757.1">
    <property type="nucleotide sequence ID" value="NZ_CP060697.1"/>
</dbReference>
<dbReference type="EMBL" id="CP060697">
    <property type="protein sequence ID" value="QNM82802.1"/>
    <property type="molecule type" value="Genomic_DNA"/>
</dbReference>
<feature type="compositionally biased region" description="Acidic residues" evidence="1">
    <location>
        <begin position="15"/>
        <end position="28"/>
    </location>
</feature>
<evidence type="ECO:0000313" key="2">
    <source>
        <dbReference type="EMBL" id="QNM82802.1"/>
    </source>
</evidence>
<sequence>MSFRDEIIPWIDDGTGGEDDDEDEEVIDESSLFGHDVIDTGITSGADPTAWDPIGIERQPGSPGNAGSTGPDKKPDAGPPVG</sequence>
<proteinExistence type="predicted"/>
<dbReference type="Proteomes" id="UP000515861">
    <property type="component" value="Chromosome"/>
</dbReference>
<dbReference type="AlphaFoldDB" id="A0A7G9L2F3"/>
<gene>
    <name evidence="2" type="ORF">H8M03_00005</name>
</gene>
<protein>
    <submittedName>
        <fullName evidence="2">Uncharacterized protein</fullName>
    </submittedName>
</protein>
<evidence type="ECO:0000313" key="3">
    <source>
        <dbReference type="Proteomes" id="UP000515861"/>
    </source>
</evidence>
<name>A0A7G9L2F3_9SPHN</name>
<accession>A0A7G9L2F3</accession>
<organism evidence="2 3">
    <name type="scientific">Sphingomonas sabuli</name>
    <dbReference type="NCBI Taxonomy" id="2764186"/>
    <lineage>
        <taxon>Bacteria</taxon>
        <taxon>Pseudomonadati</taxon>
        <taxon>Pseudomonadota</taxon>
        <taxon>Alphaproteobacteria</taxon>
        <taxon>Sphingomonadales</taxon>
        <taxon>Sphingomonadaceae</taxon>
        <taxon>Sphingomonas</taxon>
    </lineage>
</organism>
<keyword evidence="3" id="KW-1185">Reference proteome</keyword>
<evidence type="ECO:0000256" key="1">
    <source>
        <dbReference type="SAM" id="MobiDB-lite"/>
    </source>
</evidence>
<feature type="region of interest" description="Disordered" evidence="1">
    <location>
        <begin position="1"/>
        <end position="82"/>
    </location>
</feature>
<reference evidence="2 3" key="1">
    <citation type="submission" date="2020-08" db="EMBL/GenBank/DDBJ databases">
        <title>Sphingomonas sp. sand1-3 16S ribosomal RNA gene Genome sequencing and assembly.</title>
        <authorList>
            <person name="Kang M."/>
        </authorList>
    </citation>
    <scope>NUCLEOTIDE SEQUENCE [LARGE SCALE GENOMIC DNA]</scope>
    <source>
        <strain evidence="3">sand1-3</strain>
    </source>
</reference>